<protein>
    <submittedName>
        <fullName evidence="7">40S ribosomal protein S3</fullName>
    </submittedName>
</protein>
<dbReference type="PANTHER" id="PTHR13501">
    <property type="entry name" value="CHLOROPLAST 50S RIBOSOMAL PROTEIN L22-RELATED"/>
    <property type="match status" value="1"/>
</dbReference>
<comment type="caution">
    <text evidence="7">The sequence shown here is derived from an EMBL/GenBank/DDBJ whole genome shotgun (WGS) entry which is preliminary data.</text>
</comment>
<keyword evidence="4 6" id="KW-0689">Ribosomal protein</keyword>
<evidence type="ECO:0000256" key="1">
    <source>
        <dbReference type="ARBA" id="ARBA00003478"/>
    </source>
</evidence>
<name>A0ABS8TFJ7_DATST</name>
<evidence type="ECO:0000256" key="6">
    <source>
        <dbReference type="RuleBase" id="RU004005"/>
    </source>
</evidence>
<evidence type="ECO:0000256" key="3">
    <source>
        <dbReference type="ARBA" id="ARBA00009451"/>
    </source>
</evidence>
<dbReference type="GO" id="GO:0005840">
    <property type="term" value="C:ribosome"/>
    <property type="evidence" value="ECO:0007669"/>
    <property type="project" value="UniProtKB-KW"/>
</dbReference>
<accession>A0ABS8TFJ7</accession>
<evidence type="ECO:0000256" key="5">
    <source>
        <dbReference type="ARBA" id="ARBA00023274"/>
    </source>
</evidence>
<dbReference type="SUPFAM" id="SSF54843">
    <property type="entry name" value="Ribosomal protein L22"/>
    <property type="match status" value="1"/>
</dbReference>
<proteinExistence type="inferred from homology"/>
<dbReference type="PANTHER" id="PTHR13501:SF10">
    <property type="entry name" value="LARGE RIBOSOMAL SUBUNIT PROTEIN UL22M"/>
    <property type="match status" value="1"/>
</dbReference>
<organism evidence="7 8">
    <name type="scientific">Datura stramonium</name>
    <name type="common">Jimsonweed</name>
    <name type="synonym">Common thornapple</name>
    <dbReference type="NCBI Taxonomy" id="4076"/>
    <lineage>
        <taxon>Eukaryota</taxon>
        <taxon>Viridiplantae</taxon>
        <taxon>Streptophyta</taxon>
        <taxon>Embryophyta</taxon>
        <taxon>Tracheophyta</taxon>
        <taxon>Spermatophyta</taxon>
        <taxon>Magnoliopsida</taxon>
        <taxon>eudicotyledons</taxon>
        <taxon>Gunneridae</taxon>
        <taxon>Pentapetalae</taxon>
        <taxon>asterids</taxon>
        <taxon>lamiids</taxon>
        <taxon>Solanales</taxon>
        <taxon>Solanaceae</taxon>
        <taxon>Solanoideae</taxon>
        <taxon>Datureae</taxon>
        <taxon>Datura</taxon>
    </lineage>
</organism>
<evidence type="ECO:0000256" key="2">
    <source>
        <dbReference type="ARBA" id="ARBA00003611"/>
    </source>
</evidence>
<evidence type="ECO:0000313" key="7">
    <source>
        <dbReference type="EMBL" id="MCD7469329.1"/>
    </source>
</evidence>
<evidence type="ECO:0000313" key="8">
    <source>
        <dbReference type="Proteomes" id="UP000823775"/>
    </source>
</evidence>
<dbReference type="Proteomes" id="UP000823775">
    <property type="component" value="Unassembled WGS sequence"/>
</dbReference>
<dbReference type="Pfam" id="PF00237">
    <property type="entry name" value="Ribosomal_L22"/>
    <property type="match status" value="1"/>
</dbReference>
<feature type="non-terminal residue" evidence="7">
    <location>
        <position position="82"/>
    </location>
</feature>
<dbReference type="InterPro" id="IPR001063">
    <property type="entry name" value="Ribosomal_uL22"/>
</dbReference>
<comment type="function">
    <text evidence="1">The globular domain of the protein is located near the polypeptide exit tunnel on the outside of the subunit, while an extended beta-hairpin is found that lines the wall of the exit tunnel in the center of the 70S ribosome.</text>
</comment>
<evidence type="ECO:0000256" key="4">
    <source>
        <dbReference type="ARBA" id="ARBA00022980"/>
    </source>
</evidence>
<comment type="similarity">
    <text evidence="3 6">Belongs to the universal ribosomal protein uL22 family.</text>
</comment>
<keyword evidence="8" id="KW-1185">Reference proteome</keyword>
<keyword evidence="5 6" id="KW-0687">Ribonucleoprotein</keyword>
<sequence length="82" mass="9047">MSADKARRVIDQIHRRSDEEMLMIQELMPYGACYPILGLVYSAVANASYNMGSSETNLVIKPKSIGGVSTKKKLHMSNGSEK</sequence>
<dbReference type="EMBL" id="JACEIK010001427">
    <property type="protein sequence ID" value="MCD7469329.1"/>
    <property type="molecule type" value="Genomic_DNA"/>
</dbReference>
<reference evidence="7 8" key="1">
    <citation type="journal article" date="2021" name="BMC Genomics">
        <title>Datura genome reveals duplications of psychoactive alkaloid biosynthetic genes and high mutation rate following tissue culture.</title>
        <authorList>
            <person name="Rajewski A."/>
            <person name="Carter-House D."/>
            <person name="Stajich J."/>
            <person name="Litt A."/>
        </authorList>
    </citation>
    <scope>NUCLEOTIDE SEQUENCE [LARGE SCALE GENOMIC DNA]</scope>
    <source>
        <strain evidence="7">AR-01</strain>
    </source>
</reference>
<gene>
    <name evidence="7" type="primary">RPS3_1</name>
    <name evidence="7" type="ORF">HAX54_008267</name>
</gene>
<comment type="function">
    <text evidence="2">This protein binds specifically to 23S rRNA.</text>
</comment>
<dbReference type="InterPro" id="IPR047867">
    <property type="entry name" value="Ribosomal_uL22_bac/org-type"/>
</dbReference>
<dbReference type="InterPro" id="IPR036394">
    <property type="entry name" value="Ribosomal_uL22_sf"/>
</dbReference>
<dbReference type="Gene3D" id="3.90.470.10">
    <property type="entry name" value="Ribosomal protein L22/L17"/>
    <property type="match status" value="1"/>
</dbReference>